<reference evidence="7 8" key="1">
    <citation type="submission" date="2018-10" db="EMBL/GenBank/DDBJ databases">
        <title>Draft genome of Cortibacter populi DSM10536.</title>
        <authorList>
            <person name="Bernier A.-M."/>
            <person name="Bernard K."/>
        </authorList>
    </citation>
    <scope>NUCLEOTIDE SEQUENCE [LARGE SCALE GENOMIC DNA]</scope>
    <source>
        <strain evidence="7 8">DSM 105136</strain>
    </source>
</reference>
<organism evidence="7 8">
    <name type="scientific">Corticibacter populi</name>
    <dbReference type="NCBI Taxonomy" id="1550736"/>
    <lineage>
        <taxon>Bacteria</taxon>
        <taxon>Pseudomonadati</taxon>
        <taxon>Pseudomonadota</taxon>
        <taxon>Betaproteobacteria</taxon>
        <taxon>Burkholderiales</taxon>
        <taxon>Comamonadaceae</taxon>
        <taxon>Corticibacter</taxon>
    </lineage>
</organism>
<feature type="binding site" evidence="5">
    <location>
        <position position="130"/>
    </location>
    <ligand>
        <name>Mg(2+)</name>
        <dbReference type="ChEBI" id="CHEBI:18420"/>
    </ligand>
</feature>
<evidence type="ECO:0000313" key="8">
    <source>
        <dbReference type="Proteomes" id="UP000278006"/>
    </source>
</evidence>
<protein>
    <submittedName>
        <fullName evidence="7">CoA ester lyase</fullName>
    </submittedName>
</protein>
<dbReference type="GO" id="GO:0000287">
    <property type="term" value="F:magnesium ion binding"/>
    <property type="evidence" value="ECO:0007669"/>
    <property type="project" value="TreeGrafter"/>
</dbReference>
<gene>
    <name evidence="7" type="ORF">D8I35_08220</name>
</gene>
<keyword evidence="7" id="KW-0456">Lyase</keyword>
<evidence type="ECO:0000256" key="5">
    <source>
        <dbReference type="PIRSR" id="PIRSR015582-2"/>
    </source>
</evidence>
<dbReference type="RefSeq" id="WP_122227900.1">
    <property type="nucleotide sequence ID" value="NZ_RDQO01000002.1"/>
</dbReference>
<evidence type="ECO:0000313" key="7">
    <source>
        <dbReference type="EMBL" id="RMX06500.1"/>
    </source>
</evidence>
<dbReference type="GO" id="GO:0006107">
    <property type="term" value="P:oxaloacetate metabolic process"/>
    <property type="evidence" value="ECO:0007669"/>
    <property type="project" value="TreeGrafter"/>
</dbReference>
<dbReference type="PIRSF" id="PIRSF015582">
    <property type="entry name" value="Cit_lyase_B"/>
    <property type="match status" value="1"/>
</dbReference>
<dbReference type="PANTHER" id="PTHR32308">
    <property type="entry name" value="LYASE BETA SUBUNIT, PUTATIVE (AFU_ORTHOLOGUE AFUA_4G13030)-RELATED"/>
    <property type="match status" value="1"/>
</dbReference>
<keyword evidence="2 5" id="KW-0479">Metal-binding</keyword>
<dbReference type="Pfam" id="PF03328">
    <property type="entry name" value="HpcH_HpaI"/>
    <property type="match status" value="1"/>
</dbReference>
<evidence type="ECO:0000256" key="3">
    <source>
        <dbReference type="ARBA" id="ARBA00022842"/>
    </source>
</evidence>
<dbReference type="InterPro" id="IPR015813">
    <property type="entry name" value="Pyrv/PenolPyrv_kinase-like_dom"/>
</dbReference>
<name>A0A3M6QU00_9BURK</name>
<feature type="binding site" evidence="4">
    <location>
        <position position="68"/>
    </location>
    <ligand>
        <name>substrate</name>
    </ligand>
</feature>
<evidence type="ECO:0000256" key="2">
    <source>
        <dbReference type="ARBA" id="ARBA00022723"/>
    </source>
</evidence>
<evidence type="ECO:0000256" key="1">
    <source>
        <dbReference type="ARBA" id="ARBA00001946"/>
    </source>
</evidence>
<dbReference type="Proteomes" id="UP000278006">
    <property type="component" value="Unassembled WGS sequence"/>
</dbReference>
<feature type="binding site" evidence="4">
    <location>
        <position position="130"/>
    </location>
    <ligand>
        <name>substrate</name>
    </ligand>
</feature>
<dbReference type="EMBL" id="RDQO01000002">
    <property type="protein sequence ID" value="RMX06500.1"/>
    <property type="molecule type" value="Genomic_DNA"/>
</dbReference>
<dbReference type="InterPro" id="IPR005000">
    <property type="entry name" value="Aldolase/citrate-lyase_domain"/>
</dbReference>
<dbReference type="AlphaFoldDB" id="A0A3M6QU00"/>
<dbReference type="GO" id="GO:0016829">
    <property type="term" value="F:lyase activity"/>
    <property type="evidence" value="ECO:0007669"/>
    <property type="project" value="UniProtKB-KW"/>
</dbReference>
<dbReference type="InterPro" id="IPR040442">
    <property type="entry name" value="Pyrv_kinase-like_dom_sf"/>
</dbReference>
<keyword evidence="3 5" id="KW-0460">Magnesium</keyword>
<evidence type="ECO:0000256" key="4">
    <source>
        <dbReference type="PIRSR" id="PIRSR015582-1"/>
    </source>
</evidence>
<feature type="domain" description="HpcH/HpaI aldolase/citrate lyase" evidence="6">
    <location>
        <begin position="2"/>
        <end position="224"/>
    </location>
</feature>
<comment type="caution">
    <text evidence="7">The sequence shown here is derived from an EMBL/GenBank/DDBJ whole genome shotgun (WGS) entry which is preliminary data.</text>
</comment>
<dbReference type="SUPFAM" id="SSF51621">
    <property type="entry name" value="Phosphoenolpyruvate/pyruvate domain"/>
    <property type="match status" value="1"/>
</dbReference>
<dbReference type="PANTHER" id="PTHR32308:SF10">
    <property type="entry name" value="CITRATE LYASE SUBUNIT BETA"/>
    <property type="match status" value="1"/>
</dbReference>
<evidence type="ECO:0000259" key="6">
    <source>
        <dbReference type="Pfam" id="PF03328"/>
    </source>
</evidence>
<accession>A0A3M6QU00</accession>
<proteinExistence type="predicted"/>
<keyword evidence="8" id="KW-1185">Reference proteome</keyword>
<dbReference type="InterPro" id="IPR011206">
    <property type="entry name" value="Citrate_lyase_beta/mcl1/mcl2"/>
</dbReference>
<sequence length="291" mass="31239">MRSKLFVPGDRPELFEKAYRSEADAISLDLEDAVAPARKAQARENVRQWLAQWRQMPERHAGKITIVRINAPGSDWFEQDLDAMVQPGVDMINLPKPTDAASVAAIAETIRKLERARGLTTPVRLLLNIETPAALRNAASLACAAPCVAGLQLGLADLFEPNGIDRSERLALAQVLLQVRLAASEAGVDAYDGAFADIRNPAGFEEEAALARRLGFAGKTCIHPSQVALANAAFQPTTAQIESAQKVLLAAQQAQLQGNGVYVVDGKMVDAPFVARAQATVTLAQRLGLLT</sequence>
<comment type="cofactor">
    <cofactor evidence="1">
        <name>Mg(2+)</name>
        <dbReference type="ChEBI" id="CHEBI:18420"/>
    </cofactor>
</comment>
<dbReference type="Gene3D" id="3.20.20.60">
    <property type="entry name" value="Phosphoenolpyruvate-binding domains"/>
    <property type="match status" value="1"/>
</dbReference>
<dbReference type="OrthoDB" id="348111at2"/>
<feature type="binding site" evidence="5">
    <location>
        <position position="157"/>
    </location>
    <ligand>
        <name>Mg(2+)</name>
        <dbReference type="ChEBI" id="CHEBI:18420"/>
    </ligand>
</feature>